<evidence type="ECO:0000313" key="6">
    <source>
        <dbReference type="Proteomes" id="UP000051589"/>
    </source>
</evidence>
<evidence type="ECO:0000256" key="2">
    <source>
        <dbReference type="SAM" id="Coils"/>
    </source>
</evidence>
<proteinExistence type="predicted"/>
<feature type="coiled-coil region" evidence="2">
    <location>
        <begin position="54"/>
        <end position="81"/>
    </location>
</feature>
<dbReference type="AlphaFoldDB" id="A0A0R2DDY7"/>
<dbReference type="SUPFAM" id="SSF57997">
    <property type="entry name" value="Tropomyosin"/>
    <property type="match status" value="1"/>
</dbReference>
<dbReference type="Gene3D" id="1.20.120.20">
    <property type="entry name" value="Apolipoprotein"/>
    <property type="match status" value="2"/>
</dbReference>
<accession>A0A0R2DDY7</accession>
<dbReference type="PANTHER" id="PTHR37813:SF1">
    <property type="entry name" value="FELS-2 PROPHAGE PROTEIN"/>
    <property type="match status" value="1"/>
</dbReference>
<feature type="coiled-coil region" evidence="2">
    <location>
        <begin position="124"/>
        <end position="151"/>
    </location>
</feature>
<dbReference type="STRING" id="1423803.FD13_GL001053"/>
<feature type="coiled-coil region" evidence="2">
    <location>
        <begin position="180"/>
        <end position="242"/>
    </location>
</feature>
<keyword evidence="1" id="KW-1188">Viral release from host cell</keyword>
<evidence type="ECO:0000259" key="4">
    <source>
        <dbReference type="Pfam" id="PF10145"/>
    </source>
</evidence>
<keyword evidence="2" id="KW-0175">Coiled coil</keyword>
<reference evidence="5 6" key="1">
    <citation type="journal article" date="2015" name="Genome Announc.">
        <title>Expanding the biotechnology potential of lactobacilli through comparative genomics of 213 strains and associated genera.</title>
        <authorList>
            <person name="Sun Z."/>
            <person name="Harris H.M."/>
            <person name="McCann A."/>
            <person name="Guo C."/>
            <person name="Argimon S."/>
            <person name="Zhang W."/>
            <person name="Yang X."/>
            <person name="Jeffery I.B."/>
            <person name="Cooney J.C."/>
            <person name="Kagawa T.F."/>
            <person name="Liu W."/>
            <person name="Song Y."/>
            <person name="Salvetti E."/>
            <person name="Wrobel A."/>
            <person name="Rasinkangas P."/>
            <person name="Parkhill J."/>
            <person name="Rea M.C."/>
            <person name="O'Sullivan O."/>
            <person name="Ritari J."/>
            <person name="Douillard F.P."/>
            <person name="Paul Ross R."/>
            <person name="Yang R."/>
            <person name="Briner A.E."/>
            <person name="Felis G.E."/>
            <person name="de Vos W.M."/>
            <person name="Barrangou R."/>
            <person name="Klaenhammer T.R."/>
            <person name="Caufield P.W."/>
            <person name="Cui Y."/>
            <person name="Zhang H."/>
            <person name="O'Toole P.W."/>
        </authorList>
    </citation>
    <scope>NUCLEOTIDE SEQUENCE [LARGE SCALE GENOMIC DNA]</scope>
    <source>
        <strain evidence="5 6">DSM 21775</strain>
    </source>
</reference>
<gene>
    <name evidence="5" type="ORF">FD13_GL001053</name>
</gene>
<dbReference type="PATRIC" id="fig|1423803.3.peg.1058"/>
<dbReference type="PANTHER" id="PTHR37813">
    <property type="entry name" value="FELS-2 PROPHAGE PROTEIN"/>
    <property type="match status" value="1"/>
</dbReference>
<evidence type="ECO:0000256" key="3">
    <source>
        <dbReference type="SAM" id="Phobius"/>
    </source>
</evidence>
<dbReference type="InterPro" id="IPR010090">
    <property type="entry name" value="Phage_tape_meas"/>
</dbReference>
<dbReference type="OrthoDB" id="2137849at2"/>
<dbReference type="Pfam" id="PF10145">
    <property type="entry name" value="PhageMin_Tail"/>
    <property type="match status" value="1"/>
</dbReference>
<keyword evidence="3" id="KW-0812">Transmembrane</keyword>
<feature type="transmembrane region" description="Helical" evidence="3">
    <location>
        <begin position="660"/>
        <end position="681"/>
    </location>
</feature>
<organism evidence="5 6">
    <name type="scientific">Levilactobacillus senmaizukei DSM 21775 = NBRC 103853</name>
    <dbReference type="NCBI Taxonomy" id="1423803"/>
    <lineage>
        <taxon>Bacteria</taxon>
        <taxon>Bacillati</taxon>
        <taxon>Bacillota</taxon>
        <taxon>Bacilli</taxon>
        <taxon>Lactobacillales</taxon>
        <taxon>Lactobacillaceae</taxon>
        <taxon>Levilactobacillus</taxon>
    </lineage>
</organism>
<dbReference type="EMBL" id="AYZH01000022">
    <property type="protein sequence ID" value="KRN01459.1"/>
    <property type="molecule type" value="Genomic_DNA"/>
</dbReference>
<keyword evidence="3" id="KW-0472">Membrane</keyword>
<feature type="domain" description="Phage tail tape measure protein" evidence="4">
    <location>
        <begin position="318"/>
        <end position="517"/>
    </location>
</feature>
<dbReference type="NCBIfam" id="TIGR01760">
    <property type="entry name" value="tape_meas_TP901"/>
    <property type="match status" value="1"/>
</dbReference>
<dbReference type="Proteomes" id="UP000051589">
    <property type="component" value="Unassembled WGS sequence"/>
</dbReference>
<keyword evidence="3" id="KW-1133">Transmembrane helix</keyword>
<protein>
    <recommendedName>
        <fullName evidence="4">Phage tail tape measure protein domain-containing protein</fullName>
    </recommendedName>
</protein>
<keyword evidence="6" id="KW-1185">Reference proteome</keyword>
<sequence>MASSKDEANIILRFKADGAIQLAKTVKELNTVMNTAAKEYRAQVAAMGDAASASDKLAAKQKKLEDQFAAAQKRTQLLTNQYKEMKESGNATSDQLAKMEGKVLDAQRAESSLGNQLDKVNVQMSAQGKKTQEAKDKLAALETESSKLDSKEKALTASYSRQEAELGKDATNAEKNALAKRKLTEQTALTAKQVDNLEQQLKQTEAAYGANSREVDEMRAKLDNAKASEANLKNELATTNESIRKQGGLSTETASKMERIGTSGEKVSSVGKKLTTGLTVPLVAIGAAAVKTGGDFEAQMNRVGSISGATKGELKQLSDQAVDLGAKTVFNAKQSAEGMENLASAGFSAKEVMGAMPGVLNLAAVSGGDVGKASEYAASALRGFGLNASQSGHVANVFAEAAAKTNAEVGDMGEAMKYVAPVAKSMGISIEESAAAIGIMSDAGVKGSQAGTTLRSSMARLADPTAKMKGVMNDLNLSFFDSQGKMKPLGSIIGMLQDRFKGLTKEQKVQAMSTLFGKESLSGMMALVNAGPEKMNKLTNSFKNSDGAAKKMADTMNKGSKASIDQMLGSLESAAIKITEALAPAIKAVADFVGNLVDKFTNLDSGTQKTILVMAGLAAAIGPTVLGVGKLMVAIGKFPETLAAAKKGFASLAGIMSPKALGFALLAAAVIALVVLIITHWKQIKEVTSNVWNGIKNFLSSVWNGIKTVATTVFNALKSFFSVLWNGVSQVFSTVWNAIKGSLTAIWNGIKAVATVTWDAIVVVFKTVMEVIKGVFTIGWAAIRTVTTVAWALIKAAILAVWNTVKAPVMAVVNALKEGVTVAWNAIKTVTKTVFNDVKVLATSAWNGIKKVVSVSYNAIKTGVKAAWNSVKLTTSTVFNGVKSVTSSAWNGVKSAVAKAYNAIKPGVKAAWNAVKSTTSSVFNGVKSVTSSAWNGVKSAISKVYNALKPGVKAAWNSIKSTTSSVFKTIKSVTTSVWNGIKSAMTTPVKAAASTISGVINKIKGWFSGLHLRFPRISMPPLPHFSLNGSFNLKPPSVPHLSVNWYAKGGVFTKPSVFANAQGGFNGYGDAGPEAALPLNEETLGGIGKGIAAAMGGNSSQPIILNIDGRKFAEITGPYTSGYLKQQDVTNGFSKGRRNY</sequence>
<dbReference type="RefSeq" id="WP_061777188.1">
    <property type="nucleotide sequence ID" value="NZ_AYZH01000022.1"/>
</dbReference>
<evidence type="ECO:0000256" key="1">
    <source>
        <dbReference type="ARBA" id="ARBA00022612"/>
    </source>
</evidence>
<evidence type="ECO:0000313" key="5">
    <source>
        <dbReference type="EMBL" id="KRN01459.1"/>
    </source>
</evidence>
<comment type="caution">
    <text evidence="5">The sequence shown here is derived from an EMBL/GenBank/DDBJ whole genome shotgun (WGS) entry which is preliminary data.</text>
</comment>
<name>A0A0R2DDY7_9LACO</name>